<name>A0ABQ5JU17_9EUKA</name>
<dbReference type="InterPro" id="IPR012677">
    <property type="entry name" value="Nucleotide-bd_a/b_plait_sf"/>
</dbReference>
<evidence type="ECO:0000313" key="5">
    <source>
        <dbReference type="EMBL" id="GKT14462.1"/>
    </source>
</evidence>
<dbReference type="InterPro" id="IPR000504">
    <property type="entry name" value="RRM_dom"/>
</dbReference>
<accession>A0ABQ5JU17</accession>
<dbReference type="EMBL" id="BQXS01011593">
    <property type="protein sequence ID" value="GKT14462.1"/>
    <property type="molecule type" value="Genomic_DNA"/>
</dbReference>
<comment type="caution">
    <text evidence="5">The sequence shown here is derived from an EMBL/GenBank/DDBJ whole genome shotgun (WGS) entry which is preliminary data.</text>
</comment>
<evidence type="ECO:0000256" key="2">
    <source>
        <dbReference type="PROSITE-ProRule" id="PRU00176"/>
    </source>
</evidence>
<evidence type="ECO:0000259" key="4">
    <source>
        <dbReference type="PROSITE" id="PS50102"/>
    </source>
</evidence>
<evidence type="ECO:0000256" key="3">
    <source>
        <dbReference type="SAM" id="MobiDB-lite"/>
    </source>
</evidence>
<protein>
    <recommendedName>
        <fullName evidence="4">RRM domain-containing protein</fullName>
    </recommendedName>
</protein>
<reference evidence="5" key="1">
    <citation type="submission" date="2022-03" db="EMBL/GenBank/DDBJ databases">
        <title>Draft genome sequence of Aduncisulcus paluster, a free-living microaerophilic Fornicata.</title>
        <authorList>
            <person name="Yuyama I."/>
            <person name="Kume K."/>
            <person name="Tamura T."/>
            <person name="Inagaki Y."/>
            <person name="Hashimoto T."/>
        </authorList>
    </citation>
    <scope>NUCLEOTIDE SEQUENCE</scope>
    <source>
        <strain evidence="5">NY0171</strain>
    </source>
</reference>
<organism evidence="5 6">
    <name type="scientific">Aduncisulcus paluster</name>
    <dbReference type="NCBI Taxonomy" id="2918883"/>
    <lineage>
        <taxon>Eukaryota</taxon>
        <taxon>Metamonada</taxon>
        <taxon>Carpediemonas-like organisms</taxon>
        <taxon>Aduncisulcus</taxon>
    </lineage>
</organism>
<dbReference type="SUPFAM" id="SSF54928">
    <property type="entry name" value="RNA-binding domain, RBD"/>
    <property type="match status" value="1"/>
</dbReference>
<evidence type="ECO:0000256" key="1">
    <source>
        <dbReference type="ARBA" id="ARBA00022884"/>
    </source>
</evidence>
<dbReference type="PROSITE" id="PS50102">
    <property type="entry name" value="RRM"/>
    <property type="match status" value="1"/>
</dbReference>
<dbReference type="PANTHER" id="PTHR23003:SF51">
    <property type="entry name" value="SERINE-ARGININE PROTEIN 55"/>
    <property type="match status" value="1"/>
</dbReference>
<feature type="domain" description="RRM" evidence="4">
    <location>
        <begin position="121"/>
        <end position="213"/>
    </location>
</feature>
<keyword evidence="1 2" id="KW-0694">RNA-binding</keyword>
<proteinExistence type="predicted"/>
<dbReference type="InterPro" id="IPR035979">
    <property type="entry name" value="RBD_domain_sf"/>
</dbReference>
<dbReference type="CDD" id="cd00590">
    <property type="entry name" value="RRM_SF"/>
    <property type="match status" value="1"/>
</dbReference>
<dbReference type="Proteomes" id="UP001057375">
    <property type="component" value="Unassembled WGS sequence"/>
</dbReference>
<sequence>MFLSITGKIDTFRYLSPPSSELLSVVITFKTMKSENQLLKLNGHRFGSCPIQVYEEGSRQPGAHSDTPLSEKQQLSAFEKILLLQQKTQKDKDKEKMMQSSEKSHSLDPTKFSSEEYAIKCTLYIGNIPSSATEHDIMKLLQSHGNVIKVKLKSLLDPSQKFTFGFVEFENANVIEKILHKEIYFGDSVLKFGRARSSLTGGDRPTVVELSQEICDEGSLVMYEVNQVIRMIMTDLDGSKHFKH</sequence>
<dbReference type="InterPro" id="IPR050374">
    <property type="entry name" value="RRT5_SRSF_SR"/>
</dbReference>
<feature type="region of interest" description="Disordered" evidence="3">
    <location>
        <begin position="88"/>
        <end position="108"/>
    </location>
</feature>
<evidence type="ECO:0000313" key="6">
    <source>
        <dbReference type="Proteomes" id="UP001057375"/>
    </source>
</evidence>
<gene>
    <name evidence="5" type="ORF">ADUPG1_010494</name>
</gene>
<dbReference type="PANTHER" id="PTHR23003">
    <property type="entry name" value="RNA RECOGNITION MOTIF RRM DOMAIN CONTAINING PROTEIN"/>
    <property type="match status" value="1"/>
</dbReference>
<dbReference type="SMART" id="SM00360">
    <property type="entry name" value="RRM"/>
    <property type="match status" value="1"/>
</dbReference>
<dbReference type="Pfam" id="PF00076">
    <property type="entry name" value="RRM_1"/>
    <property type="match status" value="1"/>
</dbReference>
<dbReference type="Gene3D" id="3.30.70.330">
    <property type="match status" value="1"/>
</dbReference>
<keyword evidence="6" id="KW-1185">Reference proteome</keyword>